<proteinExistence type="predicted"/>
<dbReference type="OrthoDB" id="3396763at2"/>
<evidence type="ECO:0000313" key="1">
    <source>
        <dbReference type="EMBL" id="OBB84459.1"/>
    </source>
</evidence>
<dbReference type="InterPro" id="IPR042099">
    <property type="entry name" value="ANL_N_sf"/>
</dbReference>
<name>A0A1A0VML4_MYCPR</name>
<dbReference type="EMBL" id="LZSY01000159">
    <property type="protein sequence ID" value="OBB84459.1"/>
    <property type="molecule type" value="Genomic_DNA"/>
</dbReference>
<comment type="caution">
    <text evidence="1">The sequence shown here is derived from an EMBL/GenBank/DDBJ whole genome shotgun (WGS) entry which is preliminary data.</text>
</comment>
<dbReference type="RefSeq" id="WP_064886452.1">
    <property type="nucleotide sequence ID" value="NZ_LZSY01000159.1"/>
</dbReference>
<dbReference type="AlphaFoldDB" id="A0A1A0VML4"/>
<accession>A0A1A0VML4</accession>
<dbReference type="InterPro" id="IPR017523">
    <property type="entry name" value="Rv3268"/>
</dbReference>
<dbReference type="NCBIfam" id="TIGR03089">
    <property type="entry name" value="TIGR03089 family protein"/>
    <property type="match status" value="1"/>
</dbReference>
<protein>
    <submittedName>
        <fullName evidence="1">TIGR03089 family protein</fullName>
    </submittedName>
</protein>
<organism evidence="1 2">
    <name type="scientific">Mycolicibacterium peregrinum</name>
    <name type="common">Mycobacterium peregrinum</name>
    <dbReference type="NCBI Taxonomy" id="43304"/>
    <lineage>
        <taxon>Bacteria</taxon>
        <taxon>Bacillati</taxon>
        <taxon>Actinomycetota</taxon>
        <taxon>Actinomycetes</taxon>
        <taxon>Mycobacteriales</taxon>
        <taxon>Mycobacteriaceae</taxon>
        <taxon>Mycolicibacterium</taxon>
    </lineage>
</organism>
<gene>
    <name evidence="1" type="ORF">A5779_06055</name>
</gene>
<evidence type="ECO:0000313" key="2">
    <source>
        <dbReference type="Proteomes" id="UP000094008"/>
    </source>
</evidence>
<sequence length="234" mass="24342">MSTVSAAILDPLLAADPAGPRITYYDDATGERIELSAVTMANWAAKTANLLRDEMGAGPGTRVAVLLPAHWQTAAALFGIWWIGSEVVLDGDADMALCTRDRLDEADDAVSGGEVAVLSLDPFGKPAPDLPIGVTDYATAVRVHGDQIVPERVPGPALAGRSVSEVLEAARNSAAAQGFTADDRVLSSAAWATPDELVANLIAVFAAGASLVQVANPDVGAQERRRTTEKVTRG</sequence>
<reference evidence="2" key="1">
    <citation type="submission" date="2016-06" db="EMBL/GenBank/DDBJ databases">
        <authorList>
            <person name="Sutton G."/>
            <person name="Brinkac L."/>
            <person name="Sanka R."/>
            <person name="Adams M."/>
            <person name="Lau E."/>
            <person name="Mehaffy C."/>
            <person name="Tameris M."/>
            <person name="Hatherill M."/>
            <person name="Hanekom W."/>
            <person name="Mahomed H."/>
            <person name="Mcshane H."/>
        </authorList>
    </citation>
    <scope>NUCLEOTIDE SEQUENCE [LARGE SCALE GENOMIC DNA]</scope>
    <source>
        <strain evidence="2">852002-10433_SCH5171157</strain>
    </source>
</reference>
<dbReference type="Proteomes" id="UP000094008">
    <property type="component" value="Unassembled WGS sequence"/>
</dbReference>
<dbReference type="SUPFAM" id="SSF56801">
    <property type="entry name" value="Acetyl-CoA synthetase-like"/>
    <property type="match status" value="1"/>
</dbReference>
<dbReference type="Gene3D" id="3.40.50.12780">
    <property type="entry name" value="N-terminal domain of ligase-like"/>
    <property type="match status" value="1"/>
</dbReference>